<dbReference type="PANTHER" id="PTHR14095:SF0">
    <property type="entry name" value="MIP22305P"/>
    <property type="match status" value="1"/>
</dbReference>
<dbReference type="Pfam" id="PF13499">
    <property type="entry name" value="EF-hand_7"/>
    <property type="match status" value="1"/>
</dbReference>
<dbReference type="AlphaFoldDB" id="A0AAD9JLS4"/>
<dbReference type="Gene3D" id="1.10.238.230">
    <property type="match status" value="1"/>
</dbReference>
<dbReference type="GO" id="GO:0019888">
    <property type="term" value="F:protein phosphatase regulator activity"/>
    <property type="evidence" value="ECO:0007669"/>
    <property type="project" value="TreeGrafter"/>
</dbReference>
<dbReference type="InterPro" id="IPR048855">
    <property type="entry name" value="P2R3A_B_D_EF-hand"/>
</dbReference>
<dbReference type="EMBL" id="JAODUP010000256">
    <property type="protein sequence ID" value="KAK2154813.1"/>
    <property type="molecule type" value="Genomic_DNA"/>
</dbReference>
<accession>A0AAD9JLS4</accession>
<feature type="compositionally biased region" description="Polar residues" evidence="3">
    <location>
        <begin position="243"/>
        <end position="257"/>
    </location>
</feature>
<protein>
    <recommendedName>
        <fullName evidence="4">EF-hand domain-containing protein</fullName>
    </recommendedName>
</protein>
<dbReference type="InterPro" id="IPR002048">
    <property type="entry name" value="EF_hand_dom"/>
</dbReference>
<evidence type="ECO:0000313" key="5">
    <source>
        <dbReference type="EMBL" id="KAK2154813.1"/>
    </source>
</evidence>
<feature type="compositionally biased region" description="Polar residues" evidence="3">
    <location>
        <begin position="321"/>
        <end position="340"/>
    </location>
</feature>
<feature type="compositionally biased region" description="Basic and acidic residues" evidence="3">
    <location>
        <begin position="177"/>
        <end position="208"/>
    </location>
</feature>
<dbReference type="GO" id="GO:0005509">
    <property type="term" value="F:calcium ion binding"/>
    <property type="evidence" value="ECO:0007669"/>
    <property type="project" value="InterPro"/>
</dbReference>
<feature type="compositionally biased region" description="Basic and acidic residues" evidence="3">
    <location>
        <begin position="224"/>
        <end position="237"/>
    </location>
</feature>
<feature type="compositionally biased region" description="Polar residues" evidence="3">
    <location>
        <begin position="740"/>
        <end position="749"/>
    </location>
</feature>
<dbReference type="InterPro" id="IPR018247">
    <property type="entry name" value="EF_Hand_1_Ca_BS"/>
</dbReference>
<feature type="region of interest" description="Disordered" evidence="3">
    <location>
        <begin position="91"/>
        <end position="118"/>
    </location>
</feature>
<name>A0AAD9JLS4_9ANNE</name>
<evidence type="ECO:0000256" key="3">
    <source>
        <dbReference type="SAM" id="MobiDB-lite"/>
    </source>
</evidence>
<organism evidence="5 6">
    <name type="scientific">Paralvinella palmiformis</name>
    <dbReference type="NCBI Taxonomy" id="53620"/>
    <lineage>
        <taxon>Eukaryota</taxon>
        <taxon>Metazoa</taxon>
        <taxon>Spiralia</taxon>
        <taxon>Lophotrochozoa</taxon>
        <taxon>Annelida</taxon>
        <taxon>Polychaeta</taxon>
        <taxon>Sedentaria</taxon>
        <taxon>Canalipalpata</taxon>
        <taxon>Terebellida</taxon>
        <taxon>Terebelliformia</taxon>
        <taxon>Alvinellidae</taxon>
        <taxon>Paralvinella</taxon>
    </lineage>
</organism>
<dbReference type="Gene3D" id="1.10.238.10">
    <property type="entry name" value="EF-hand"/>
    <property type="match status" value="2"/>
</dbReference>
<dbReference type="GO" id="GO:0000159">
    <property type="term" value="C:protein phosphatase type 2A complex"/>
    <property type="evidence" value="ECO:0007669"/>
    <property type="project" value="TreeGrafter"/>
</dbReference>
<feature type="region of interest" description="Disordered" evidence="3">
    <location>
        <begin position="700"/>
        <end position="749"/>
    </location>
</feature>
<keyword evidence="2" id="KW-0106">Calcium</keyword>
<comment type="caution">
    <text evidence="5">The sequence shown here is derived from an EMBL/GenBank/DDBJ whole genome shotgun (WGS) entry which is preliminary data.</text>
</comment>
<keyword evidence="6" id="KW-1185">Reference proteome</keyword>
<dbReference type="PROSITE" id="PS00018">
    <property type="entry name" value="EF_HAND_1"/>
    <property type="match status" value="1"/>
</dbReference>
<dbReference type="SUPFAM" id="SSF47473">
    <property type="entry name" value="EF-hand"/>
    <property type="match status" value="2"/>
</dbReference>
<dbReference type="InterPro" id="IPR041534">
    <property type="entry name" value="EF-hand_13"/>
</dbReference>
<feature type="compositionally biased region" description="Low complexity" evidence="3">
    <location>
        <begin position="286"/>
        <end position="295"/>
    </location>
</feature>
<keyword evidence="1" id="KW-0479">Metal-binding</keyword>
<evidence type="ECO:0000259" key="4">
    <source>
        <dbReference type="PROSITE" id="PS50222"/>
    </source>
</evidence>
<gene>
    <name evidence="5" type="ORF">LSH36_256g01012</name>
</gene>
<feature type="compositionally biased region" description="Acidic residues" evidence="3">
    <location>
        <begin position="700"/>
        <end position="711"/>
    </location>
</feature>
<dbReference type="FunFam" id="1.10.238.230:FF:000001">
    <property type="entry name" value="Serine/threonine-protein phosphatase 2A regulatory subunit B'' subunit beta"/>
    <property type="match status" value="1"/>
</dbReference>
<dbReference type="Pfam" id="PF17958">
    <property type="entry name" value="EF-hand_13"/>
    <property type="match status" value="1"/>
</dbReference>
<feature type="region of interest" description="Disordered" evidence="3">
    <location>
        <begin position="283"/>
        <end position="354"/>
    </location>
</feature>
<feature type="compositionally biased region" description="Low complexity" evidence="3">
    <location>
        <begin position="151"/>
        <end position="176"/>
    </location>
</feature>
<evidence type="ECO:0000256" key="1">
    <source>
        <dbReference type="ARBA" id="ARBA00022723"/>
    </source>
</evidence>
<sequence>MCVLKAPSGDTMQNQYAPCEYVHTRVRRHYARIVDLRWCRSIHSCESCTFLQQLAEKFPSCKPPAHPTQLCHAVHYGFCSAIKLTQKNGPAASIEPASTGTPPVVKLSAESSTKPSVQNVAQPNVQNVTQPNVQNVAQPTVQPHVHPPPGQSGVPRVAQQTVQPSAPQPAVVQPSVQDERKGKELTQANKENDVAAKNKEGSLRRGEPDGEANAFLRQKTAQLQEKRQREQQQKDALGKVGNSADTTPKGNMAPVSTSGGGEANLDVKGLKKKDGLIAAAISSLRQQQQETSHQQPSVKVRVSPPETGAGEPEQPCMLPEQQPSKQSSQAGEQSGKTVQTVMKKPQKKADSVKKTPTVGADINIPQFYFPLGPPATAEDIEATALKIKEAFAKVEGGKVHKSDMGPIAKACGFPFYWKCPLFRYAGGEKNGHITLQSFLAAWKKLVTGCHDDSAKFMRIMTPPGVSYLCDEDFLPLIQVISRIFYCVNRSWSGRVTLTELRRSNFLQTVQLLEEDDDINQITDFFSYEHFYVIYCKFWELDKDHDLFISREDLACHNDHAISMKMIDRIFSGTVISIEYWFRCMDLDGDGVISMYEMEYFYDEQVQKMEALGIETLPFEDCLCQMLDMIKPAKEGCISLADLKNCKLTPIFFDTFFNLEKYLEHEQKDPFANLRLSDWERYASEEYEILVAEEGGNEEINYEDDFEPDDEQMSPREGTTEILQLSEPPHRKGLPNMSEEIYNNQENIGY</sequence>
<evidence type="ECO:0000313" key="6">
    <source>
        <dbReference type="Proteomes" id="UP001208570"/>
    </source>
</evidence>
<dbReference type="Pfam" id="PF21161">
    <property type="entry name" value="P2R3B_EF-hand"/>
    <property type="match status" value="1"/>
</dbReference>
<dbReference type="FunFam" id="1.10.238.10:FF:000628">
    <property type="entry name" value="Serine/threonine-protein phosphatase 2A regulatory subunit B'' subunit beta"/>
    <property type="match status" value="1"/>
</dbReference>
<dbReference type="InterPro" id="IPR011992">
    <property type="entry name" value="EF-hand-dom_pair"/>
</dbReference>
<dbReference type="Gene3D" id="1.10.238.220">
    <property type="match status" value="1"/>
</dbReference>
<evidence type="ECO:0000256" key="2">
    <source>
        <dbReference type="ARBA" id="ARBA00022837"/>
    </source>
</evidence>
<proteinExistence type="predicted"/>
<feature type="domain" description="EF-hand" evidence="4">
    <location>
        <begin position="572"/>
        <end position="607"/>
    </location>
</feature>
<dbReference type="PANTHER" id="PTHR14095">
    <property type="entry name" value="PHOSPHATASE 2A REGULATORY SUBUNIT-RELATED"/>
    <property type="match status" value="1"/>
</dbReference>
<feature type="region of interest" description="Disordered" evidence="3">
    <location>
        <begin position="139"/>
        <end position="266"/>
    </location>
</feature>
<dbReference type="Proteomes" id="UP001208570">
    <property type="component" value="Unassembled WGS sequence"/>
</dbReference>
<dbReference type="PROSITE" id="PS50222">
    <property type="entry name" value="EF_HAND_2"/>
    <property type="match status" value="1"/>
</dbReference>
<reference evidence="5" key="1">
    <citation type="journal article" date="2023" name="Mol. Biol. Evol.">
        <title>Third-Generation Sequencing Reveals the Adaptive Role of the Epigenome in Three Deep-Sea Polychaetes.</title>
        <authorList>
            <person name="Perez M."/>
            <person name="Aroh O."/>
            <person name="Sun Y."/>
            <person name="Lan Y."/>
            <person name="Juniper S.K."/>
            <person name="Young C.R."/>
            <person name="Angers B."/>
            <person name="Qian P.Y."/>
        </authorList>
    </citation>
    <scope>NUCLEOTIDE SEQUENCE</scope>
    <source>
        <strain evidence="5">P08H-3</strain>
    </source>
</reference>